<feature type="modified residue" description="4-aspartylphosphate" evidence="8">
    <location>
        <position position="55"/>
    </location>
</feature>
<keyword evidence="12" id="KW-1185">Reference proteome</keyword>
<dbReference type="Gene3D" id="3.40.50.300">
    <property type="entry name" value="P-loop containing nucleotide triphosphate hydrolases"/>
    <property type="match status" value="1"/>
</dbReference>
<name>A0A939IGP6_CLOAM</name>
<dbReference type="SUPFAM" id="SSF46689">
    <property type="entry name" value="Homeodomain-like"/>
    <property type="match status" value="1"/>
</dbReference>
<evidence type="ECO:0000313" key="12">
    <source>
        <dbReference type="Proteomes" id="UP000664545"/>
    </source>
</evidence>
<dbReference type="SMART" id="SM00382">
    <property type="entry name" value="AAA"/>
    <property type="match status" value="1"/>
</dbReference>
<dbReference type="SUPFAM" id="SSF52172">
    <property type="entry name" value="CheY-like"/>
    <property type="match status" value="1"/>
</dbReference>
<protein>
    <recommendedName>
        <fullName evidence="1">Stage 0 sporulation protein A homolog</fullName>
    </recommendedName>
</protein>
<dbReference type="PANTHER" id="PTHR32071">
    <property type="entry name" value="TRANSCRIPTIONAL REGULATORY PROTEIN"/>
    <property type="match status" value="1"/>
</dbReference>
<dbReference type="GO" id="GO:0005524">
    <property type="term" value="F:ATP binding"/>
    <property type="evidence" value="ECO:0007669"/>
    <property type="project" value="UniProtKB-KW"/>
</dbReference>
<gene>
    <name evidence="11" type="ORF">JYB65_09780</name>
</gene>
<dbReference type="InterPro" id="IPR003593">
    <property type="entry name" value="AAA+_ATPase"/>
</dbReference>
<dbReference type="InterPro" id="IPR027417">
    <property type="entry name" value="P-loop_NTPase"/>
</dbReference>
<keyword evidence="3" id="KW-0067">ATP-binding</keyword>
<dbReference type="GO" id="GO:0000160">
    <property type="term" value="P:phosphorelay signal transduction system"/>
    <property type="evidence" value="ECO:0007669"/>
    <property type="project" value="InterPro"/>
</dbReference>
<keyword evidence="5" id="KW-0238">DNA-binding</keyword>
<evidence type="ECO:0000256" key="1">
    <source>
        <dbReference type="ARBA" id="ARBA00018672"/>
    </source>
</evidence>
<evidence type="ECO:0000259" key="9">
    <source>
        <dbReference type="PROSITE" id="PS50045"/>
    </source>
</evidence>
<sequence>MVELINILVVDDELNVRQLLSKVLTKEGYRVYTACDGIEGLELLQTISIDIIISDIKMPRMSGIEFLHKVKEIEPDIGFILITAFATTETAIEALKSGAQDYVTKPFDFAEILTAVKKLSITNQHGYNYNFKQENENFETSSNSPTMIDILQLAKQVAGSGSTVLLTGETGTGKEVIASAIHRWSPRRDKSLIKVNCGAIPDNLLESELFGYEKGAFTGAVSSKPGRFEFADGGTIFLDEIGDISPSLQVKLLRVLQQKSFERLGGLKTIVADVRVIAATNKNLFEEVKQKRFREDLYYRLNVVPIHLPPLRERPEDIENLINYFLENSANISGINAPKIMSADALDCLKNYYWPGNIRELENIIERCVVISSGSIIHVNCLPIEIRESNMDFAVNQENETMLNAAIDNREKEVILKAIQENNGNKTKAALALGISRRSLHRKLQKYDMVD</sequence>
<dbReference type="PRINTS" id="PR01590">
    <property type="entry name" value="HTHFIS"/>
</dbReference>
<feature type="domain" description="Response regulatory" evidence="10">
    <location>
        <begin position="6"/>
        <end position="120"/>
    </location>
</feature>
<comment type="caution">
    <text evidence="11">The sequence shown here is derived from an EMBL/GenBank/DDBJ whole genome shotgun (WGS) entry which is preliminary data.</text>
</comment>
<dbReference type="RefSeq" id="WP_206582494.1">
    <property type="nucleotide sequence ID" value="NZ_JAFJZZ010000004.1"/>
</dbReference>
<evidence type="ECO:0000256" key="2">
    <source>
        <dbReference type="ARBA" id="ARBA00022741"/>
    </source>
</evidence>
<dbReference type="InterPro" id="IPR009057">
    <property type="entry name" value="Homeodomain-like_sf"/>
</dbReference>
<dbReference type="EMBL" id="JAFJZZ010000004">
    <property type="protein sequence ID" value="MBN7773650.1"/>
    <property type="molecule type" value="Genomic_DNA"/>
</dbReference>
<dbReference type="Proteomes" id="UP000664545">
    <property type="component" value="Unassembled WGS sequence"/>
</dbReference>
<dbReference type="PROSITE" id="PS50045">
    <property type="entry name" value="SIGMA54_INTERACT_4"/>
    <property type="match status" value="1"/>
</dbReference>
<comment type="function">
    <text evidence="7">May play the central regulatory role in sporulation. It may be an element of the effector pathway responsible for the activation of sporulation genes in response to nutritional stress. Spo0A may act in concert with spo0H (a sigma factor) to control the expression of some genes that are critical to the sporulation process.</text>
</comment>
<dbReference type="PROSITE" id="PS50110">
    <property type="entry name" value="RESPONSE_REGULATORY"/>
    <property type="match status" value="1"/>
</dbReference>
<reference evidence="11" key="1">
    <citation type="submission" date="2021-02" db="EMBL/GenBank/DDBJ databases">
        <title>Abyssanaerobacter marinus gen.nov., sp., nov, anaerobic bacterium isolated from the Onnuri vent field of Indian Ocean and suggestion of Mogibacteriaceae fam. nov., and proposal of reclassification of ambiguous this family's genus member.</title>
        <authorList>
            <person name="Kim Y.J."/>
            <person name="Yang J.-A."/>
        </authorList>
    </citation>
    <scope>NUCLEOTIDE SEQUENCE</scope>
    <source>
        <strain evidence="11">DSM 2634</strain>
    </source>
</reference>
<keyword evidence="2" id="KW-0547">Nucleotide-binding</keyword>
<dbReference type="PROSITE" id="PS00688">
    <property type="entry name" value="SIGMA54_INTERACT_3"/>
    <property type="match status" value="1"/>
</dbReference>
<keyword evidence="8" id="KW-0597">Phosphoprotein</keyword>
<dbReference type="Pfam" id="PF00072">
    <property type="entry name" value="Response_reg"/>
    <property type="match status" value="1"/>
</dbReference>
<accession>A0A939IGP6</accession>
<dbReference type="InterPro" id="IPR058031">
    <property type="entry name" value="AAA_lid_NorR"/>
</dbReference>
<evidence type="ECO:0000256" key="5">
    <source>
        <dbReference type="ARBA" id="ARBA00023125"/>
    </source>
</evidence>
<evidence type="ECO:0000256" key="6">
    <source>
        <dbReference type="ARBA" id="ARBA00023163"/>
    </source>
</evidence>
<dbReference type="PROSITE" id="PS00676">
    <property type="entry name" value="SIGMA54_INTERACT_2"/>
    <property type="match status" value="1"/>
</dbReference>
<dbReference type="AlphaFoldDB" id="A0A939IGP6"/>
<keyword evidence="4" id="KW-0805">Transcription regulation</keyword>
<dbReference type="SMART" id="SM00448">
    <property type="entry name" value="REC"/>
    <property type="match status" value="1"/>
</dbReference>
<dbReference type="InterPro" id="IPR011006">
    <property type="entry name" value="CheY-like_superfamily"/>
</dbReference>
<dbReference type="GO" id="GO:0043565">
    <property type="term" value="F:sequence-specific DNA binding"/>
    <property type="evidence" value="ECO:0007669"/>
    <property type="project" value="InterPro"/>
</dbReference>
<dbReference type="FunFam" id="3.40.50.300:FF:000006">
    <property type="entry name" value="DNA-binding transcriptional regulator NtrC"/>
    <property type="match status" value="1"/>
</dbReference>
<dbReference type="InterPro" id="IPR001789">
    <property type="entry name" value="Sig_transdc_resp-reg_receiver"/>
</dbReference>
<dbReference type="InterPro" id="IPR002197">
    <property type="entry name" value="HTH_Fis"/>
</dbReference>
<dbReference type="Gene3D" id="1.10.8.60">
    <property type="match status" value="1"/>
</dbReference>
<dbReference type="Pfam" id="PF00158">
    <property type="entry name" value="Sigma54_activat"/>
    <property type="match status" value="1"/>
</dbReference>
<dbReference type="InterPro" id="IPR025943">
    <property type="entry name" value="Sigma_54_int_dom_ATP-bd_2"/>
</dbReference>
<dbReference type="CDD" id="cd00009">
    <property type="entry name" value="AAA"/>
    <property type="match status" value="1"/>
</dbReference>
<organism evidence="11 12">
    <name type="scientific">Clostridium aminobutyricum</name>
    <dbReference type="NCBI Taxonomy" id="33953"/>
    <lineage>
        <taxon>Bacteria</taxon>
        <taxon>Bacillati</taxon>
        <taxon>Bacillota</taxon>
        <taxon>Clostridia</taxon>
        <taxon>Eubacteriales</taxon>
        <taxon>Clostridiaceae</taxon>
        <taxon>Clostridium</taxon>
    </lineage>
</organism>
<evidence type="ECO:0000256" key="7">
    <source>
        <dbReference type="ARBA" id="ARBA00024867"/>
    </source>
</evidence>
<evidence type="ECO:0000256" key="3">
    <source>
        <dbReference type="ARBA" id="ARBA00022840"/>
    </source>
</evidence>
<dbReference type="Gene3D" id="3.40.50.2300">
    <property type="match status" value="1"/>
</dbReference>
<evidence type="ECO:0000256" key="8">
    <source>
        <dbReference type="PROSITE-ProRule" id="PRU00169"/>
    </source>
</evidence>
<dbReference type="PANTHER" id="PTHR32071:SF57">
    <property type="entry name" value="C4-DICARBOXYLATE TRANSPORT TRANSCRIPTIONAL REGULATORY PROTEIN DCTD"/>
    <property type="match status" value="1"/>
</dbReference>
<evidence type="ECO:0000256" key="4">
    <source>
        <dbReference type="ARBA" id="ARBA00023015"/>
    </source>
</evidence>
<evidence type="ECO:0000313" key="11">
    <source>
        <dbReference type="EMBL" id="MBN7773650.1"/>
    </source>
</evidence>
<dbReference type="SUPFAM" id="SSF52540">
    <property type="entry name" value="P-loop containing nucleoside triphosphate hydrolases"/>
    <property type="match status" value="1"/>
</dbReference>
<dbReference type="Pfam" id="PF25601">
    <property type="entry name" value="AAA_lid_14"/>
    <property type="match status" value="1"/>
</dbReference>
<dbReference type="Pfam" id="PF02954">
    <property type="entry name" value="HTH_8"/>
    <property type="match status" value="1"/>
</dbReference>
<dbReference type="InterPro" id="IPR025944">
    <property type="entry name" value="Sigma_54_int_dom_CS"/>
</dbReference>
<dbReference type="GO" id="GO:0006355">
    <property type="term" value="P:regulation of DNA-templated transcription"/>
    <property type="evidence" value="ECO:0007669"/>
    <property type="project" value="InterPro"/>
</dbReference>
<keyword evidence="6" id="KW-0804">Transcription</keyword>
<dbReference type="InterPro" id="IPR025662">
    <property type="entry name" value="Sigma_54_int_dom_ATP-bd_1"/>
</dbReference>
<feature type="domain" description="Sigma-54 factor interaction" evidence="9">
    <location>
        <begin position="140"/>
        <end position="370"/>
    </location>
</feature>
<dbReference type="PROSITE" id="PS00675">
    <property type="entry name" value="SIGMA54_INTERACT_1"/>
    <property type="match status" value="1"/>
</dbReference>
<proteinExistence type="predicted"/>
<dbReference type="Gene3D" id="1.10.10.60">
    <property type="entry name" value="Homeodomain-like"/>
    <property type="match status" value="1"/>
</dbReference>
<dbReference type="InterPro" id="IPR002078">
    <property type="entry name" value="Sigma_54_int"/>
</dbReference>
<evidence type="ECO:0000259" key="10">
    <source>
        <dbReference type="PROSITE" id="PS50110"/>
    </source>
</evidence>